<dbReference type="EMBL" id="JAUUTY010000007">
    <property type="protein sequence ID" value="KAK1607716.1"/>
    <property type="molecule type" value="Genomic_DNA"/>
</dbReference>
<dbReference type="Pfam" id="PF00078">
    <property type="entry name" value="RVT_1"/>
    <property type="match status" value="1"/>
</dbReference>
<feature type="domain" description="Reverse transcriptase zinc-binding" evidence="4">
    <location>
        <begin position="1321"/>
        <end position="1403"/>
    </location>
</feature>
<feature type="domain" description="Reverse transcriptase" evidence="2">
    <location>
        <begin position="855"/>
        <end position="940"/>
    </location>
</feature>
<evidence type="ECO:0000259" key="2">
    <source>
        <dbReference type="Pfam" id="PF00078"/>
    </source>
</evidence>
<dbReference type="SUPFAM" id="SSF56219">
    <property type="entry name" value="DNase I-like"/>
    <property type="match status" value="1"/>
</dbReference>
<comment type="caution">
    <text evidence="5">The sequence shown here is derived from an EMBL/GenBank/DDBJ whole genome shotgun (WGS) entry which is preliminary data.</text>
</comment>
<dbReference type="PANTHER" id="PTHR33116:SF87">
    <property type="entry name" value="OS01G0158850 PROTEIN"/>
    <property type="match status" value="1"/>
</dbReference>
<dbReference type="InterPro" id="IPR026960">
    <property type="entry name" value="RVT-Znf"/>
</dbReference>
<proteinExistence type="predicted"/>
<evidence type="ECO:0000259" key="4">
    <source>
        <dbReference type="Pfam" id="PF13966"/>
    </source>
</evidence>
<dbReference type="Gene3D" id="3.60.10.10">
    <property type="entry name" value="Endonuclease/exonuclease/phosphatase"/>
    <property type="match status" value="1"/>
</dbReference>
<dbReference type="InterPro" id="IPR043502">
    <property type="entry name" value="DNA/RNA_pol_sf"/>
</dbReference>
<accession>A0AAD8VJP6</accession>
<feature type="region of interest" description="Disordered" evidence="1">
    <location>
        <begin position="199"/>
        <end position="280"/>
    </location>
</feature>
<sequence>MCAALSKALAPFWAGYGGGQQGFMCCEVPPEELQQPTANSATVIIEQGRLTEEEVEAEFKDLVDENWDWQVRQLSHSDFAVVFPSKESLRIAIRGGGLTLPSSKVKGLITVQVGDPLASETLVETWVRLIGVPPPLRHADRLLLCTRELGRPIGVDAQSLEHPSAPIRMSVGCIAPVKIQEYITVFVNMQGYRIRVEREDDLRRDSPPLAPPPAEDKRGEEDKDEDNEETNEDRWDGRRGRHLKNDKEPTSAPVGGAGGAGRKSVPLLPSDLNVQDPAAPSSRSLKTAVHLPASVFSQYGSNLTKDGDIFPMVAKIMNSAVAQPQPQTPPSSFDSDTQQASLSIIYTPEDPMEADQCEPTPGKALRMSQEDRDAAGLGSPSPLASKEQLLRDSKKRSKNNHNRPSRRLMLEMAQAADTTVVDQNSPAGTVDLHRAPAIVRNTSVRQLLLEDSPIPELGATVARAPRSKAVPAHTERKSARGKGISDGPVLERAVRIAADKNDMAKSVASKTATTSSSSQILVFDRKGRRTLLKDYLRLHRIDVVLLQETIKHDFTDAELRSLEVGENFFWAWLPANGHSGGMLIAVRDSVFEVGSIDKGQFYISVVVLHRATNRTMDFIGIYGPADHGRSSLFLQEISDKIAATPRLLIMGGDFNLIRAAEDKNNSNLNWPLMDLFNANIAAWALREIPRTGARFTWTNRQLNPVRSALDRVFVSPSFEALFPLCSLSAETSLGSDHTPLVFDTGEGLPVRSNRFFFEASWCCGLAPETWAEHQRVTSEENNGLALTFSEAELESLVNDMKSNTAPGPDGLPVICFKSFWPLVKREILHILNDFVLGRIYIARLNFGILSLIPKVPGADQITQYRPIALINVIFKIVSKAYASRMDPVANRIISPHQTAFIKGRNILDGPLALIEIIHEIKTKKLGGILLKLGFEKAYDRTRGPLSPLLFNFIGEALSAILSAAGRAGHIHGVVLHLIPGGVSHLQYADDTLILIQNSDEDIANLKFLLMCFEDMSGLKINYHKSEVIVMGQSARDQNHSANKLNCKLGAFPFIYLGLPISDRKLSLEQWLFLVRKLAVKVEPWLGKLMSSGGRLILSNACLDNLPMYAMGLFLLHDGIHARFDTHRSKFYWEGAGPKRKYHMVNWPTVCRPKELGGFGLLNTKIMNQALLLKWVWRLYQQEDTIWVHLIRAKYRDATDIFSGNGHGGSQFWKSFHRVKHLFKVGAKHLVRDGHRTNFWLDWWIESRPLMELFPHLFAICEDDRVSVATALQGEGLAIRFRRSLDQERTRQWRSLCILVENVTLVHGMDQIRWHLDSSGLFSVKSLFFKLSQGTSVAHFKDMWESRVPLKIKIFSWQLALDKLPSNLQIATRHGPSTGGCALCGAPEDATHIFFSCSLAQFAWAVLRQLLGCNWRQASFPQFHAILSDFAGYSRRIPWALFLAQSWALWTIRNKLSIEKKVINHPADFIYKTVIFLQLWRPKFKGLEREGLCWMERELRELYVSMKPRS</sequence>
<name>A0AAD8VJP6_LOLMU</name>
<dbReference type="Proteomes" id="UP001231189">
    <property type="component" value="Unassembled WGS sequence"/>
</dbReference>
<feature type="compositionally biased region" description="Basic and acidic residues" evidence="1">
    <location>
        <begin position="232"/>
        <end position="249"/>
    </location>
</feature>
<feature type="domain" description="Endonuclease/exonuclease/phosphatase" evidence="3">
    <location>
        <begin position="527"/>
        <end position="737"/>
    </location>
</feature>
<keyword evidence="6" id="KW-1185">Reference proteome</keyword>
<evidence type="ECO:0000259" key="3">
    <source>
        <dbReference type="Pfam" id="PF03372"/>
    </source>
</evidence>
<evidence type="ECO:0008006" key="7">
    <source>
        <dbReference type="Google" id="ProtNLM"/>
    </source>
</evidence>
<evidence type="ECO:0000313" key="6">
    <source>
        <dbReference type="Proteomes" id="UP001231189"/>
    </source>
</evidence>
<dbReference type="InterPro" id="IPR036691">
    <property type="entry name" value="Endo/exonu/phosph_ase_sf"/>
</dbReference>
<dbReference type="InterPro" id="IPR005135">
    <property type="entry name" value="Endo/exonuclease/phosphatase"/>
</dbReference>
<evidence type="ECO:0000313" key="5">
    <source>
        <dbReference type="EMBL" id="KAK1607716.1"/>
    </source>
</evidence>
<organism evidence="5 6">
    <name type="scientific">Lolium multiflorum</name>
    <name type="common">Italian ryegrass</name>
    <name type="synonym">Lolium perenne subsp. multiflorum</name>
    <dbReference type="NCBI Taxonomy" id="4521"/>
    <lineage>
        <taxon>Eukaryota</taxon>
        <taxon>Viridiplantae</taxon>
        <taxon>Streptophyta</taxon>
        <taxon>Embryophyta</taxon>
        <taxon>Tracheophyta</taxon>
        <taxon>Spermatophyta</taxon>
        <taxon>Magnoliopsida</taxon>
        <taxon>Liliopsida</taxon>
        <taxon>Poales</taxon>
        <taxon>Poaceae</taxon>
        <taxon>BOP clade</taxon>
        <taxon>Pooideae</taxon>
        <taxon>Poodae</taxon>
        <taxon>Poeae</taxon>
        <taxon>Poeae Chloroplast Group 2 (Poeae type)</taxon>
        <taxon>Loliodinae</taxon>
        <taxon>Loliinae</taxon>
        <taxon>Lolium</taxon>
    </lineage>
</organism>
<dbReference type="CDD" id="cd01650">
    <property type="entry name" value="RT_nLTR_like"/>
    <property type="match status" value="1"/>
</dbReference>
<dbReference type="Pfam" id="PF13966">
    <property type="entry name" value="zf-RVT"/>
    <property type="match status" value="1"/>
</dbReference>
<dbReference type="SUPFAM" id="SSF56672">
    <property type="entry name" value="DNA/RNA polymerases"/>
    <property type="match status" value="1"/>
</dbReference>
<dbReference type="GO" id="GO:0003824">
    <property type="term" value="F:catalytic activity"/>
    <property type="evidence" value="ECO:0007669"/>
    <property type="project" value="InterPro"/>
</dbReference>
<reference evidence="5" key="1">
    <citation type="submission" date="2023-07" db="EMBL/GenBank/DDBJ databases">
        <title>A chromosome-level genome assembly of Lolium multiflorum.</title>
        <authorList>
            <person name="Chen Y."/>
            <person name="Copetti D."/>
            <person name="Kolliker R."/>
            <person name="Studer B."/>
        </authorList>
    </citation>
    <scope>NUCLEOTIDE SEQUENCE</scope>
    <source>
        <strain evidence="5">02402/16</strain>
        <tissue evidence="5">Leaf</tissue>
    </source>
</reference>
<feature type="compositionally biased region" description="Acidic residues" evidence="1">
    <location>
        <begin position="222"/>
        <end position="231"/>
    </location>
</feature>
<dbReference type="InterPro" id="IPR000477">
    <property type="entry name" value="RT_dom"/>
</dbReference>
<dbReference type="PANTHER" id="PTHR33116">
    <property type="entry name" value="REVERSE TRANSCRIPTASE ZINC-BINDING DOMAIN-CONTAINING PROTEIN-RELATED-RELATED"/>
    <property type="match status" value="1"/>
</dbReference>
<feature type="region of interest" description="Disordered" evidence="1">
    <location>
        <begin position="348"/>
        <end position="407"/>
    </location>
</feature>
<feature type="region of interest" description="Disordered" evidence="1">
    <location>
        <begin position="465"/>
        <end position="485"/>
    </location>
</feature>
<protein>
    <recommendedName>
        <fullName evidence="7">Reverse transcriptase domain-containing protein</fullName>
    </recommendedName>
</protein>
<feature type="compositionally biased region" description="Basic residues" evidence="1">
    <location>
        <begin position="393"/>
        <end position="406"/>
    </location>
</feature>
<evidence type="ECO:0000256" key="1">
    <source>
        <dbReference type="SAM" id="MobiDB-lite"/>
    </source>
</evidence>
<gene>
    <name evidence="5" type="ORF">QYE76_031389</name>
</gene>
<dbReference type="Pfam" id="PF03372">
    <property type="entry name" value="Exo_endo_phos"/>
    <property type="match status" value="1"/>
</dbReference>